<keyword evidence="7" id="KW-1133">Transmembrane helix</keyword>
<reference evidence="12" key="1">
    <citation type="submission" date="2016-11" db="UniProtKB">
        <authorList>
            <consortium name="WormBaseParasite"/>
        </authorList>
    </citation>
    <scope>IDENTIFICATION</scope>
</reference>
<dbReference type="SMART" id="SM00513">
    <property type="entry name" value="SAP"/>
    <property type="match status" value="1"/>
</dbReference>
<keyword evidence="7" id="KW-0812">Transmembrane</keyword>
<dbReference type="SMART" id="SM00343">
    <property type="entry name" value="ZnF_C2HC"/>
    <property type="match status" value="1"/>
</dbReference>
<feature type="compositionally biased region" description="Basic and acidic residues" evidence="6">
    <location>
        <begin position="3467"/>
        <end position="3484"/>
    </location>
</feature>
<dbReference type="GO" id="GO:0033290">
    <property type="term" value="C:eukaryotic 48S preinitiation complex"/>
    <property type="evidence" value="ECO:0007669"/>
    <property type="project" value="UniProtKB-UniRule"/>
</dbReference>
<dbReference type="PROSITE" id="PS50800">
    <property type="entry name" value="SAP"/>
    <property type="match status" value="1"/>
</dbReference>
<dbReference type="InterPro" id="IPR036361">
    <property type="entry name" value="SAP_dom_sf"/>
</dbReference>
<feature type="compositionally biased region" description="Acidic residues" evidence="6">
    <location>
        <begin position="1468"/>
        <end position="1477"/>
    </location>
</feature>
<feature type="compositionally biased region" description="Polar residues" evidence="6">
    <location>
        <begin position="3574"/>
        <end position="3585"/>
    </location>
</feature>
<feature type="compositionally biased region" description="Basic and acidic residues" evidence="6">
    <location>
        <begin position="1161"/>
        <end position="1174"/>
    </location>
</feature>
<feature type="transmembrane region" description="Helical" evidence="7">
    <location>
        <begin position="1239"/>
        <end position="1262"/>
    </location>
</feature>
<feature type="compositionally biased region" description="Low complexity" evidence="6">
    <location>
        <begin position="816"/>
        <end position="829"/>
    </location>
</feature>
<dbReference type="Gene3D" id="1.10.720.30">
    <property type="entry name" value="SAP domain"/>
    <property type="match status" value="1"/>
</dbReference>
<dbReference type="InterPro" id="IPR003034">
    <property type="entry name" value="SAP_dom"/>
</dbReference>
<feature type="region of interest" description="Disordered" evidence="6">
    <location>
        <begin position="3331"/>
        <end position="3435"/>
    </location>
</feature>
<feature type="compositionally biased region" description="Basic and acidic residues" evidence="6">
    <location>
        <begin position="3021"/>
        <end position="3033"/>
    </location>
</feature>
<dbReference type="PANTHER" id="PTHR10540:SF6">
    <property type="entry name" value="EUKARYOTIC TRANSLATION INITIATION FACTOR 3 SUBUNIT F"/>
    <property type="match status" value="1"/>
</dbReference>
<feature type="region of interest" description="Disordered" evidence="6">
    <location>
        <begin position="2425"/>
        <end position="2445"/>
    </location>
</feature>
<dbReference type="Pfam" id="PF01398">
    <property type="entry name" value="JAB"/>
    <property type="match status" value="1"/>
</dbReference>
<feature type="compositionally biased region" description="Basic residues" evidence="6">
    <location>
        <begin position="3407"/>
        <end position="3419"/>
    </location>
</feature>
<feature type="region of interest" description="Disordered" evidence="6">
    <location>
        <begin position="713"/>
        <end position="734"/>
    </location>
</feature>
<feature type="compositionally biased region" description="Low complexity" evidence="6">
    <location>
        <begin position="580"/>
        <end position="596"/>
    </location>
</feature>
<comment type="function">
    <text evidence="4">Component of the eukaryotic translation initiation factor 3 (eIF-3) complex, which is involved in protein synthesis of a specialized repertoire of mRNAs and, together with other initiation factors, stimulates binding of mRNA and methionyl-tRNAi to the 40S ribosome. The eIF-3 complex specifically targets and initiates translation of a subset of mRNAs involved in cell proliferation.</text>
</comment>
<feature type="region of interest" description="Disordered" evidence="6">
    <location>
        <begin position="816"/>
        <end position="839"/>
    </location>
</feature>
<dbReference type="PROSITE" id="PS50249">
    <property type="entry name" value="MPN"/>
    <property type="match status" value="1"/>
</dbReference>
<dbReference type="SUPFAM" id="SSF68906">
    <property type="entry name" value="SAP domain"/>
    <property type="match status" value="1"/>
</dbReference>
<dbReference type="WBParaSite" id="maker-uti_cns_0004718-snap-gene-0.2-mRNA-1">
    <property type="protein sequence ID" value="maker-uti_cns_0004718-snap-gene-0.2-mRNA-1"/>
    <property type="gene ID" value="maker-uti_cns_0004718-snap-gene-0.2"/>
</dbReference>
<dbReference type="InterPro" id="IPR001878">
    <property type="entry name" value="Znf_CCHC"/>
</dbReference>
<dbReference type="GO" id="GO:0003743">
    <property type="term" value="F:translation initiation factor activity"/>
    <property type="evidence" value="ECO:0007669"/>
    <property type="project" value="UniProtKB-UniRule"/>
</dbReference>
<dbReference type="InterPro" id="IPR024969">
    <property type="entry name" value="EIF3F/CSN6-like_C"/>
</dbReference>
<evidence type="ECO:0000313" key="11">
    <source>
        <dbReference type="Proteomes" id="UP000095280"/>
    </source>
</evidence>
<dbReference type="GO" id="GO:0003676">
    <property type="term" value="F:nucleic acid binding"/>
    <property type="evidence" value="ECO:0007669"/>
    <property type="project" value="InterPro"/>
</dbReference>
<feature type="compositionally biased region" description="Basic and acidic residues" evidence="6">
    <location>
        <begin position="3558"/>
        <end position="3572"/>
    </location>
</feature>
<keyword evidence="5" id="KW-0479">Metal-binding</keyword>
<evidence type="ECO:0000259" key="8">
    <source>
        <dbReference type="PROSITE" id="PS50158"/>
    </source>
</evidence>
<keyword evidence="5" id="KW-0862">Zinc</keyword>
<dbReference type="Gene3D" id="3.40.140.10">
    <property type="entry name" value="Cytidine Deaminase, domain 2"/>
    <property type="match status" value="1"/>
</dbReference>
<dbReference type="CDD" id="cd08064">
    <property type="entry name" value="MPN_eIF3f"/>
    <property type="match status" value="1"/>
</dbReference>
<feature type="compositionally biased region" description="Low complexity" evidence="6">
    <location>
        <begin position="604"/>
        <end position="620"/>
    </location>
</feature>
<name>A0A1I8H6C5_9PLAT</name>
<dbReference type="GO" id="GO:0001732">
    <property type="term" value="P:formation of cytoplasmic translation initiation complex"/>
    <property type="evidence" value="ECO:0007669"/>
    <property type="project" value="UniProtKB-UniRule"/>
</dbReference>
<protein>
    <recommendedName>
        <fullName evidence="4">Eukaryotic translation initiation factor 3 subunit F</fullName>
        <shortName evidence="4">eIF3f</shortName>
    </recommendedName>
    <alternativeName>
        <fullName evidence="4">Eukaryotic translation initiation factor 3 subunit 5</fullName>
    </alternativeName>
</protein>
<evidence type="ECO:0000256" key="2">
    <source>
        <dbReference type="ARBA" id="ARBA00022540"/>
    </source>
</evidence>
<evidence type="ECO:0000256" key="1">
    <source>
        <dbReference type="ARBA" id="ARBA00022490"/>
    </source>
</evidence>
<dbReference type="GO" id="GO:0031369">
    <property type="term" value="F:translation initiation factor binding"/>
    <property type="evidence" value="ECO:0007669"/>
    <property type="project" value="InterPro"/>
</dbReference>
<evidence type="ECO:0000256" key="4">
    <source>
        <dbReference type="HAMAP-Rule" id="MF_03005"/>
    </source>
</evidence>
<dbReference type="HAMAP" id="MF_03005">
    <property type="entry name" value="eIF3f"/>
    <property type="match status" value="1"/>
</dbReference>
<feature type="domain" description="SAP" evidence="10">
    <location>
        <begin position="506"/>
        <end position="540"/>
    </location>
</feature>
<evidence type="ECO:0000256" key="3">
    <source>
        <dbReference type="ARBA" id="ARBA00022917"/>
    </source>
</evidence>
<evidence type="ECO:0000256" key="6">
    <source>
        <dbReference type="SAM" id="MobiDB-lite"/>
    </source>
</evidence>
<dbReference type="InterPro" id="IPR000555">
    <property type="entry name" value="JAMM/MPN+_dom"/>
</dbReference>
<dbReference type="GO" id="GO:0016282">
    <property type="term" value="C:eukaryotic 43S preinitiation complex"/>
    <property type="evidence" value="ECO:0007669"/>
    <property type="project" value="UniProtKB-UniRule"/>
</dbReference>
<feature type="region of interest" description="Disordered" evidence="6">
    <location>
        <begin position="580"/>
        <end position="634"/>
    </location>
</feature>
<feature type="region of interest" description="Disordered" evidence="6">
    <location>
        <begin position="1161"/>
        <end position="1187"/>
    </location>
</feature>
<dbReference type="InterPro" id="IPR037518">
    <property type="entry name" value="MPN"/>
</dbReference>
<feature type="region of interest" description="Disordered" evidence="6">
    <location>
        <begin position="1943"/>
        <end position="1975"/>
    </location>
</feature>
<feature type="region of interest" description="Disordered" evidence="6">
    <location>
        <begin position="3646"/>
        <end position="3683"/>
    </location>
</feature>
<feature type="compositionally biased region" description="Low complexity" evidence="6">
    <location>
        <begin position="1628"/>
        <end position="1648"/>
    </location>
</feature>
<feature type="region of interest" description="Disordered" evidence="6">
    <location>
        <begin position="1576"/>
        <end position="1648"/>
    </location>
</feature>
<dbReference type="Proteomes" id="UP000095280">
    <property type="component" value="Unplaced"/>
</dbReference>
<dbReference type="GO" id="GO:0008270">
    <property type="term" value="F:zinc ion binding"/>
    <property type="evidence" value="ECO:0007669"/>
    <property type="project" value="UniProtKB-KW"/>
</dbReference>
<comment type="subunit">
    <text evidence="4">Component of the eukaryotic translation initiation factor 3 (eIF-3) complex.</text>
</comment>
<dbReference type="Pfam" id="PF13012">
    <property type="entry name" value="MitMem_reg"/>
    <property type="match status" value="1"/>
</dbReference>
<keyword evidence="2 4" id="KW-0396">Initiation factor</keyword>
<dbReference type="PANTHER" id="PTHR10540">
    <property type="entry name" value="EUKARYOTIC TRANSLATION INITIATION FACTOR 3 SUBUNIT F-RELATED"/>
    <property type="match status" value="1"/>
</dbReference>
<keyword evidence="5" id="KW-0863">Zinc-finger</keyword>
<evidence type="ECO:0000256" key="5">
    <source>
        <dbReference type="PROSITE-ProRule" id="PRU00047"/>
    </source>
</evidence>
<dbReference type="Pfam" id="PF00098">
    <property type="entry name" value="zf-CCHC"/>
    <property type="match status" value="1"/>
</dbReference>
<feature type="compositionally biased region" description="Polar residues" evidence="6">
    <location>
        <begin position="1583"/>
        <end position="1596"/>
    </location>
</feature>
<dbReference type="PROSITE" id="PS50158">
    <property type="entry name" value="ZF_CCHC"/>
    <property type="match status" value="1"/>
</dbReference>
<evidence type="ECO:0000259" key="9">
    <source>
        <dbReference type="PROSITE" id="PS50249"/>
    </source>
</evidence>
<dbReference type="SMART" id="SM00232">
    <property type="entry name" value="JAB_MPN"/>
    <property type="match status" value="1"/>
</dbReference>
<feature type="region of interest" description="Disordered" evidence="6">
    <location>
        <begin position="1446"/>
        <end position="1498"/>
    </location>
</feature>
<evidence type="ECO:0000259" key="10">
    <source>
        <dbReference type="PROSITE" id="PS50800"/>
    </source>
</evidence>
<keyword evidence="3 4" id="KW-0648">Protein biosynthesis</keyword>
<feature type="domain" description="CCHC-type" evidence="8">
    <location>
        <begin position="2711"/>
        <end position="2725"/>
    </location>
</feature>
<evidence type="ECO:0000256" key="7">
    <source>
        <dbReference type="SAM" id="Phobius"/>
    </source>
</evidence>
<feature type="region of interest" description="Disordered" evidence="6">
    <location>
        <begin position="3467"/>
        <end position="3612"/>
    </location>
</feature>
<feature type="compositionally biased region" description="Low complexity" evidence="6">
    <location>
        <begin position="3527"/>
        <end position="3542"/>
    </location>
</feature>
<proteinExistence type="inferred from homology"/>
<keyword evidence="11" id="KW-1185">Reference proteome</keyword>
<sequence length="3785" mass="408787">QQHGLDVGQNAALSDGDAAQQLVQLLVVADGQLKMTWDDPSLFVVTSSVASQLEHLGSQVLQHSGQVHRSAGTNALSVVALTQQTVNTADRELQSRARRASLCLAPGLATLATALATDAAGQLDVLRHDGDTLGVNGAQVGVLKQADQIGLAGLLQGLDGAALEAQIGLEVLGNFADQALEGHLADQQLGALLVATDLTESHGAGPVPAKVSSSSGALQLRVHPTVLLQIIDFYERRPENQLQVIGTLLGSSDSKGQVTATNCFSVPHSESEDSAAIDIEFQRAMFELHRKANPGESIVGWFSTGSSIRAPSVLIHDYYSRECRRPVHLLVNAEVDDSRPRMQFRAFVSTTFGVPGKTKGTMFVPIELRNEAYDDEAAACRVMQSGRNNIKRAVSLLDDVGNVRSAARNLSRMLEQVIAYVDSVLTDQQKADPQLGRSLAQLVNTVPKLDKETFDDMVNSSTKDLLMLSYLTTMIRTHLDFNEKLIAIQIQPVMSESTDVPSVEDLSRMKLKELKEQCKAAELPVTGSKKELVERLHELLVKRAEDSLLEGDAITSPRNRLWCRPAAAAAPAASKPAASEGAAAPATANSEAASSAKKVRLTQPAGTAAAAAAPETAAPPAASPPKPAAASKPSEAELLALRAKRFGAAAAATNDEMEKRKALRAERFGTGASADDVEKRKALRAERFGTGGGGDGISAEDMEKRKALRAERFGIGASGGGGDGASAEELEERKRKRAERFGLAAASSGAAPAAAAAATAAASSTAEAERLRIRAERFGLAKPAAEADAEAARLKARADRFNLPPTNEEKLQLRAARAPAGRRAAVGGRRTARRPSGGAQLRQRCRTRQIVGAKSFAQPIGQFDDRRIIEAGGCRLRGRRWRRPIGLVEGGQRQYDKRGRRAFWPGKQTGELLGVQLAGVHQFEGAVVVGRAAKPKAAPTVGALAEQQAGAAVRVQKQRVVQRLRRSQTGHRLHRRLCQQANPARLNQPAGGVNPVAQALQTLRQRSLRVRAHQRASAQQAPLPPMPASPSLPLKMPLQHLLPDGRAVGHGGQRLVGQVLSHQLESESALPPSGGAVGQLVSNKGLGQGAAGVGQRVRGPTAAELAFVEERMTGVNKGLLYSRAAISSSLVVCFPRVAGSVRDCPGCAAKGWTEGERPALLEADGHSEGKRPGEMRPGAHRHSSVTEGSGYCRWSAERIATQSPGVTESLTKPGVAFPGFCKLAIVVARLGFETPFAQIVLAFVAALSAFLIDSVIFVIAFAQIGDAGSGAVGQLGQVENQGEQQSLQLAGIVPLDGAQAGLDAAADADQPGPGQAFAQEFAEFRVAMSGEQQRHQVRAQLPLRLAHCQCVFVSVFAVVGELLVQLVHLSVWTAPQSGSQLGQLHHGQRHPPDSLVASRLGQARVELQHGLLPALPASQQANPGQIVRHQHRHWPVLLRTPDAGAQLVKRQSAQPADASTTPPPPVVDVEDDDEAPDDAPPSRSAKTGRTSPARVHGSVNCRFARRAQWLHSAGPSLAESPARWSCRRVSQSSCSTLPSSRLRCRSRPSLGSRRNGSWLGVGLVPHCSICNKASPATRATCPSGRQSMQVTGEQQDSPAFSAACSGGGAGRSLGRFTNQTRSQPQRNSRTSPLSAARSSRSMREAGSSKLDLATRWNLAVAALAAAAEAARADIAAADDEATLEEASRSTARCMHAEAAASRWSRSSSRRTWPPGTSGCRANSTIATKVETMMPPTSTRKMPPMLCMSSGLAFFDCCESWPPQMPVSFHHLFFSHVAKLFPFRSNPNSVAFAIDEAADLLQIAFPLNVIFNHSRFHQESVAAFLHPLDAGASSGSFHAGPGLHVLGHAGIGGNMTPTNLLLAARGLISEPCCIRVPTVNQNALDNDKAFQMMRVKLHPGQDVPARAQVAGPVLALDPHKRLGGHHHGAEAATVQSAAIDSGLDKLTGDDSTGARTPRWNRMGPVKPVLGRSTELAPSGHGELAAWLGLAEQREKAEPPLPLPLPPFRIVHQRHLQSQVPIRFQRPEFLVLRPDRMAAAIAAIIRRRADANAYSKLPLALPVAKAGQHSIVVLLIRWLQSKRRDIEQAAPVGSGQSLMPIEIVDSGAQTGCQLLQRRVQTQQEWRSGRRLVGSARCRQRFRRSQIDNWRLSGASNSGQIGASQSRFETEVGQSESKRAPFSCVTDGLAEHSSDWQVGGCRTIGGLLHGWRRSGDIRVKYCLVSTLLEKYSFCEKWNSNVKPVWSPENKPALMSAFCVIRQLRRRGRRLLCRSADAASQSGQLQFGLGVLGPVGLGVMLCCSRPTAAEPAASDMSPLIRASPSLYHPSPAGAADETPYTLSCKSARRAVFVDFIISFRREAHLTEGRDLKELPTALSRTTSASDYDEFNMFNERDESRCSSRLDQHISSSRPAAGDAAAAAAAINDFGQQPTPRRGARSDVSDDPPDELLQGLDNIGRNITHQDVRTMMAALQQQMERPVSKQVKIVKFTPSQDIHVWLAAFEQRCEMERIVDPFEMKQHLIASLDLATAYPALLGMNLPRFASYEEVKQRLIERFARHGGADEYRELLRRRQQGKNESAEEFADALRTLGERAYPRMHPEDREKEITDQFLAGIRTTPDLRERLYWVRPNNLLAAIRELRRLEGAKELAHRSAQPPVRMLDGEEDGDPKPDVTAQALLTLTDLIEKQQRMLDHLVQRDQQQVASPPKRAIICYSCGQPGHRNTQCPMRQNQGNGQAESDNGTALREVQAQATWQTPRGHQKKRMSAVQAPMPSPTVAPAAGKTSFGSSTWAAIRRRMPRCIISHAIPDCVTMYDGTQLPLACKVTIPVEFGDVVADTEFLVTVSDCENLLGVSFMREHCQNLDFAQGMLTFNNGTTCRVYTSEKCTLPPRSSALLPVRLDDGHPENRGSPSIVELVKSRLHPSCNALEAAPALMTMPEGRGYIEVVNTADSEVFLQAGIRVGVATPLRTADLMYLSETPEPEVRHLPKNSEESSTAWLDEVEINSELSKEQHQRLNHRKGKDHANADALSRRPEGPPIFFEHGRLLEQPGSAARPGDDHDLEPDLDATPEATARAALPKTVHEAETDLDEDLEATAPAAFQHDAHRCSQRLETGLDDNQRPLWTPTRYLETNLDEDLVHDLLDDAQDYRSKLCPPGRQTAAHRLCGKSSPPLRHRPVLEKTHPILTTTEPTATAACDEACFTCCVPPYSQESPVLCSGGMRAAPSAESSVMRAMKRTSIRDQRTYADVVRQSPSERPNPDADKTVPAALSVVQTPGPSLCTTPVEASVGIVDAGRPARNRRQPERLIINPKAKTYVSRTARIRAQIETHFSAEMHSRRTAKRTERTPSAENRHRRSRHEAEAGPPIGAAGGQFESGEHREVARIPPRLRLTLPQEERAPSPPLEVRRPRPRRRRRQRPGHNRTAGAEGTPSENPPVVRRIAAAPSSSLAATASTDGISQGIAEIRWQVEQDQAREAAGHSSERPKPAATADQAQGSRRQRPRPPTPVFIDLTEPDSPGLSPTTKYRPAGGSAAEVVAEGLAELRQQLAPRQPTPTSTKIETRDARPESSDDASKPSAQPAPNSNSGARAPTGTGFTAPRRPSLAANCSRAGEPVAPGRVEAACQTDGNNSEATTLQELTTELRQALPTNNAVPPAPPNSPEPRDPDSSDNESEDNGSSPPGLSPAVQAAVNRYIEAVYFIAQQLTAAAQLNRLPTLADWPRWACLRALTDEDRQRLMDEAAQLAAPTLRRPPHPETARVVARLIAAQMAGRTPEVPDLVRHCDRQE</sequence>
<feature type="region of interest" description="Disordered" evidence="6">
    <location>
        <begin position="3243"/>
        <end position="3263"/>
    </location>
</feature>
<feature type="compositionally biased region" description="Polar residues" evidence="6">
    <location>
        <begin position="1615"/>
        <end position="1627"/>
    </location>
</feature>
<dbReference type="Pfam" id="PF02037">
    <property type="entry name" value="SAP"/>
    <property type="match status" value="1"/>
</dbReference>
<comment type="similarity">
    <text evidence="4">Belongs to the eIF-3 subunit F family.</text>
</comment>
<feature type="region of interest" description="Disordered" evidence="6">
    <location>
        <begin position="3007"/>
        <end position="3040"/>
    </location>
</feature>
<dbReference type="InterPro" id="IPR027531">
    <property type="entry name" value="eIF3f"/>
</dbReference>
<organism evidence="11 12">
    <name type="scientific">Macrostomum lignano</name>
    <dbReference type="NCBI Taxonomy" id="282301"/>
    <lineage>
        <taxon>Eukaryota</taxon>
        <taxon>Metazoa</taxon>
        <taxon>Spiralia</taxon>
        <taxon>Lophotrochozoa</taxon>
        <taxon>Platyhelminthes</taxon>
        <taxon>Rhabditophora</taxon>
        <taxon>Macrostomorpha</taxon>
        <taxon>Macrostomida</taxon>
        <taxon>Macrostomidae</taxon>
        <taxon>Macrostomum</taxon>
    </lineage>
</organism>
<comment type="subcellular location">
    <subcellularLocation>
        <location evidence="4">Cytoplasm</location>
    </subcellularLocation>
</comment>
<evidence type="ECO:0000313" key="12">
    <source>
        <dbReference type="WBParaSite" id="maker-uti_cns_0004718-snap-gene-0.2-mRNA-1"/>
    </source>
</evidence>
<dbReference type="GO" id="GO:0008237">
    <property type="term" value="F:metallopeptidase activity"/>
    <property type="evidence" value="ECO:0007669"/>
    <property type="project" value="InterPro"/>
</dbReference>
<dbReference type="GO" id="GO:0071541">
    <property type="term" value="C:eukaryotic translation initiation factor 3 complex, eIF3m"/>
    <property type="evidence" value="ECO:0007669"/>
    <property type="project" value="TreeGrafter"/>
</dbReference>
<keyword evidence="1 4" id="KW-0963">Cytoplasm</keyword>
<feature type="domain" description="MPN" evidence="9">
    <location>
        <begin position="220"/>
        <end position="353"/>
    </location>
</feature>
<feature type="compositionally biased region" description="Basic and acidic residues" evidence="6">
    <location>
        <begin position="3331"/>
        <end position="3350"/>
    </location>
</feature>
<keyword evidence="7" id="KW-0472">Membrane</keyword>
<accession>A0A1I8H6C5</accession>